<dbReference type="EMBL" id="JASZZN010000003">
    <property type="protein sequence ID" value="MDM4014871.1"/>
    <property type="molecule type" value="Genomic_DNA"/>
</dbReference>
<evidence type="ECO:0000313" key="4">
    <source>
        <dbReference type="EMBL" id="MDM4014871.1"/>
    </source>
</evidence>
<dbReference type="RefSeq" id="WP_289162485.1">
    <property type="nucleotide sequence ID" value="NZ_JASZZN010000003.1"/>
</dbReference>
<feature type="region of interest" description="Disordered" evidence="1">
    <location>
        <begin position="294"/>
        <end position="323"/>
    </location>
</feature>
<name>A0ABT7PEG8_9BACT</name>
<dbReference type="Proteomes" id="UP001239462">
    <property type="component" value="Unassembled WGS sequence"/>
</dbReference>
<organism evidence="4 5">
    <name type="scientific">Roseiconus lacunae</name>
    <dbReference type="NCBI Taxonomy" id="2605694"/>
    <lineage>
        <taxon>Bacteria</taxon>
        <taxon>Pseudomonadati</taxon>
        <taxon>Planctomycetota</taxon>
        <taxon>Planctomycetia</taxon>
        <taxon>Pirellulales</taxon>
        <taxon>Pirellulaceae</taxon>
        <taxon>Roseiconus</taxon>
    </lineage>
</organism>
<reference evidence="4 5" key="1">
    <citation type="submission" date="2023-06" db="EMBL/GenBank/DDBJ databases">
        <title>Roseiconus lacunae JC819 isolated from Gulf of Mannar region, Tamil Nadu.</title>
        <authorList>
            <person name="Pk S."/>
            <person name="Ch S."/>
            <person name="Ch V.R."/>
        </authorList>
    </citation>
    <scope>NUCLEOTIDE SEQUENCE [LARGE SCALE GENOMIC DNA]</scope>
    <source>
        <strain evidence="4 5">JC819</strain>
    </source>
</reference>
<dbReference type="Pfam" id="PF13519">
    <property type="entry name" value="VWA_2"/>
    <property type="match status" value="1"/>
</dbReference>
<feature type="region of interest" description="Disordered" evidence="1">
    <location>
        <begin position="416"/>
        <end position="455"/>
    </location>
</feature>
<feature type="compositionally biased region" description="Polar residues" evidence="1">
    <location>
        <begin position="416"/>
        <end position="434"/>
    </location>
</feature>
<sequence length="1132" mass="122558">MTDEPNLSPLDSALEARVVALVLGEASDFERDELLRLIDEREDVAAFYEQTRRMHALMEVVGEGESEIPGPEWRLPNGSRERLLAIFEGDESPVFEPIEFDATSGHRASSKRWLAVAVGIAASVMLIGFGGSFALLQLVGARSDVSSAARIDSAGEAEGYELAEKAAAIDSIVEFPAGRGEVAESIADNSVSSLQAIEESLRVSDFASKAPSASNVQSFGVDADSPMFEHEMKTDVGRSVAPLLKTPERTGRVMLGGAVNSESDFMASSEPSSSRQPEGEVSLEFSMQAGDTITEDQPFSENLSNRPLAAGRASGDTLSRNQGVGGMGMGMGMDADMDMSMGYDSNDAMNLYDKRTQPRFDEMMDGGISAGYPISPPSGQSNAAPSEQYFRSGVARNESDVRESNLWGLNRGFQQNNATLGDVSGPTSDLSLSANGKREADKAGEASSEALSRQRLSERQLGEINDRESIATNGQAWVELAVPEVPLDSTEDIAQSAPKPESGPAFDDTASSFSGGTKLRYASPAQPMLGKEPSLLMVQPKILIESEEEPAVVERFGRQAGQASESSEDSPNAAALGLIPDQLADQVPAQSSNQALAQNRLPTDRYYFYLDAEGRSRGRTDQKDQVDESRIKLEALSETLNGATVVEQQRLLRRQVKKLPEGAADVARGIQLDDQVAGIPARKPVAEGLNETDANESPFSTFSLHVSDVSFKLARAALSKDTWPESSKIRIEEFVNAFDYGDPLPRRSERVACRIEQAAHPALQQRNLMRIALRTASTGRTDTTPLRLTLLLDNSGSMERHDRSETLRRAFKLLADQMNAQDQITLISFARQPRLIADKVAGGQTNELLTLLDQLPAQGGTNLEAAIGLAFEKAQEHFDERAQNRIVLLTDGAVNLGDADPQRLSDLVGSMRAQGIAFDAAGICADGLNDEILESLTLKGDGRYYLLDSAETADESFARQIAGALRPSAKNVKVQVEFNPARVGRYKLLGFEKHRLNKEDFRNDQVDAAELAAAEAGVAIYQFEAKPDGEGDIGVVSVRFLDLNSGRMIENHWPIPYQNNALRLESATPSLKVAATAALFAAKLKGDPIGDTTDYDQLTGLLSELPTQLMERNRVRQLIDMVRRASQISGTR</sequence>
<dbReference type="SUPFAM" id="SSF53300">
    <property type="entry name" value="vWA-like"/>
    <property type="match status" value="1"/>
</dbReference>
<dbReference type="Pfam" id="PF12450">
    <property type="entry name" value="vWF_A"/>
    <property type="match status" value="1"/>
</dbReference>
<feature type="region of interest" description="Disordered" evidence="1">
    <location>
        <begin position="492"/>
        <end position="512"/>
    </location>
</feature>
<dbReference type="InterPro" id="IPR002035">
    <property type="entry name" value="VWF_A"/>
</dbReference>
<dbReference type="InterPro" id="IPR022156">
    <property type="entry name" value="Uncharacterised_YfbK_N"/>
</dbReference>
<protein>
    <submittedName>
        <fullName evidence="4">von Willebrand factor type A domain-containing protein</fullName>
    </submittedName>
</protein>
<dbReference type="Pfam" id="PF12034">
    <property type="entry name" value="YfbK_C"/>
    <property type="match status" value="1"/>
</dbReference>
<feature type="domain" description="VWFA" evidence="3">
    <location>
        <begin position="787"/>
        <end position="961"/>
    </location>
</feature>
<keyword evidence="2" id="KW-0812">Transmembrane</keyword>
<keyword evidence="5" id="KW-1185">Reference proteome</keyword>
<evidence type="ECO:0000259" key="3">
    <source>
        <dbReference type="PROSITE" id="PS50234"/>
    </source>
</evidence>
<dbReference type="PROSITE" id="PS50234">
    <property type="entry name" value="VWFA"/>
    <property type="match status" value="1"/>
</dbReference>
<keyword evidence="2" id="KW-0472">Membrane</keyword>
<accession>A0ABT7PEG8</accession>
<evidence type="ECO:0000313" key="5">
    <source>
        <dbReference type="Proteomes" id="UP001239462"/>
    </source>
</evidence>
<gene>
    <name evidence="4" type="ORF">QTN89_05470</name>
</gene>
<evidence type="ECO:0000256" key="1">
    <source>
        <dbReference type="SAM" id="MobiDB-lite"/>
    </source>
</evidence>
<comment type="caution">
    <text evidence="4">The sequence shown here is derived from an EMBL/GenBank/DDBJ whole genome shotgun (WGS) entry which is preliminary data.</text>
</comment>
<dbReference type="SMART" id="SM00327">
    <property type="entry name" value="VWA"/>
    <property type="match status" value="1"/>
</dbReference>
<proteinExistence type="predicted"/>
<evidence type="ECO:0000256" key="2">
    <source>
        <dbReference type="SAM" id="Phobius"/>
    </source>
</evidence>
<feature type="compositionally biased region" description="Polar residues" evidence="1">
    <location>
        <begin position="294"/>
        <end position="305"/>
    </location>
</feature>
<dbReference type="InterPro" id="IPR021908">
    <property type="entry name" value="YfbK_C"/>
</dbReference>
<keyword evidence="2" id="KW-1133">Transmembrane helix</keyword>
<feature type="transmembrane region" description="Helical" evidence="2">
    <location>
        <begin position="113"/>
        <end position="136"/>
    </location>
</feature>
<dbReference type="Gene3D" id="3.40.50.410">
    <property type="entry name" value="von Willebrand factor, type A domain"/>
    <property type="match status" value="1"/>
</dbReference>
<dbReference type="InterPro" id="IPR036465">
    <property type="entry name" value="vWFA_dom_sf"/>
</dbReference>